<evidence type="ECO:0000313" key="3">
    <source>
        <dbReference type="Proteomes" id="UP000199334"/>
    </source>
</evidence>
<dbReference type="AlphaFoldDB" id="A0A1G9ZKX4"/>
<protein>
    <recommendedName>
        <fullName evidence="4">DUF2975 domain-containing protein</fullName>
    </recommendedName>
</protein>
<dbReference type="EMBL" id="FNIG01000003">
    <property type="protein sequence ID" value="SDN21735.1"/>
    <property type="molecule type" value="Genomic_DNA"/>
</dbReference>
<reference evidence="2 3" key="1">
    <citation type="submission" date="2016-10" db="EMBL/GenBank/DDBJ databases">
        <authorList>
            <person name="de Groot N.N."/>
        </authorList>
    </citation>
    <scope>NUCLEOTIDE SEQUENCE [LARGE SCALE GENOMIC DNA]</scope>
    <source>
        <strain evidence="2 3">CGMCC 1.3442</strain>
    </source>
</reference>
<gene>
    <name evidence="2" type="ORF">SAMN05216498_1736</name>
</gene>
<dbReference type="STRING" id="237069.SAMN05216498_1736"/>
<organism evidence="2 3">
    <name type="scientific">Tenuibacillus multivorans</name>
    <dbReference type="NCBI Taxonomy" id="237069"/>
    <lineage>
        <taxon>Bacteria</taxon>
        <taxon>Bacillati</taxon>
        <taxon>Bacillota</taxon>
        <taxon>Bacilli</taxon>
        <taxon>Bacillales</taxon>
        <taxon>Bacillaceae</taxon>
        <taxon>Tenuibacillus</taxon>
    </lineage>
</organism>
<feature type="transmembrane region" description="Helical" evidence="1">
    <location>
        <begin position="93"/>
        <end position="112"/>
    </location>
</feature>
<dbReference type="InterPro" id="IPR021354">
    <property type="entry name" value="DUF2975"/>
</dbReference>
<evidence type="ECO:0000256" key="1">
    <source>
        <dbReference type="SAM" id="Phobius"/>
    </source>
</evidence>
<evidence type="ECO:0000313" key="2">
    <source>
        <dbReference type="EMBL" id="SDN21735.1"/>
    </source>
</evidence>
<dbReference type="RefSeq" id="WP_093856208.1">
    <property type="nucleotide sequence ID" value="NZ_BJVZ01000012.1"/>
</dbReference>
<feature type="transmembrane region" description="Helical" evidence="1">
    <location>
        <begin position="49"/>
        <end position="72"/>
    </location>
</feature>
<proteinExistence type="predicted"/>
<feature type="transmembrane region" description="Helical" evidence="1">
    <location>
        <begin position="7"/>
        <end position="29"/>
    </location>
</feature>
<keyword evidence="1" id="KW-1133">Transmembrane helix</keyword>
<dbReference type="OrthoDB" id="1100174at2"/>
<sequence>MKKGTVTFLIASIFIIGMAVLTLCIFWLPSQAIRAAENFPEFAYLKYPTLIGIYATVIPFYFALYQAFKLLSYIDQSNAFSTLAVEALRRIKWSAFVIIGIYILGMIVLMTQSALHPGIALIGIIIAFAALLVSLLAATLQELLKHAFNIKAENDLTV</sequence>
<name>A0A1G9ZKX4_9BACI</name>
<evidence type="ECO:0008006" key="4">
    <source>
        <dbReference type="Google" id="ProtNLM"/>
    </source>
</evidence>
<dbReference type="Pfam" id="PF11188">
    <property type="entry name" value="DUF2975"/>
    <property type="match status" value="1"/>
</dbReference>
<dbReference type="Proteomes" id="UP000199334">
    <property type="component" value="Unassembled WGS sequence"/>
</dbReference>
<feature type="transmembrane region" description="Helical" evidence="1">
    <location>
        <begin position="118"/>
        <end position="140"/>
    </location>
</feature>
<keyword evidence="1" id="KW-0812">Transmembrane</keyword>
<keyword evidence="3" id="KW-1185">Reference proteome</keyword>
<accession>A0A1G9ZKX4</accession>
<keyword evidence="1" id="KW-0472">Membrane</keyword>